<protein>
    <recommendedName>
        <fullName evidence="7">Anaphase-promoting complex subunit 4 WD40 domain-containing protein</fullName>
    </recommendedName>
</protein>
<dbReference type="GO" id="GO:0005730">
    <property type="term" value="C:nucleolus"/>
    <property type="evidence" value="ECO:0007669"/>
    <property type="project" value="UniProtKB-SubCell"/>
</dbReference>
<feature type="repeat" description="WD" evidence="5">
    <location>
        <begin position="263"/>
        <end position="296"/>
    </location>
</feature>
<comment type="subcellular location">
    <subcellularLocation>
        <location evidence="1">Nucleus</location>
        <location evidence="1">Nucleolus</location>
    </subcellularLocation>
</comment>
<evidence type="ECO:0000256" key="2">
    <source>
        <dbReference type="ARBA" id="ARBA00022574"/>
    </source>
</evidence>
<organism evidence="6">
    <name type="scientific">Amorphochlora amoebiformis</name>
    <dbReference type="NCBI Taxonomy" id="1561963"/>
    <lineage>
        <taxon>Eukaryota</taxon>
        <taxon>Sar</taxon>
        <taxon>Rhizaria</taxon>
        <taxon>Cercozoa</taxon>
        <taxon>Chlorarachniophyceae</taxon>
        <taxon>Amorphochlora</taxon>
    </lineage>
</organism>
<gene>
    <name evidence="6" type="ORF">LAMO00422_LOCUS23719</name>
</gene>
<evidence type="ECO:0000313" key="6">
    <source>
        <dbReference type="EMBL" id="CAD8464752.1"/>
    </source>
</evidence>
<reference evidence="6" key="1">
    <citation type="submission" date="2021-01" db="EMBL/GenBank/DDBJ databases">
        <authorList>
            <person name="Corre E."/>
            <person name="Pelletier E."/>
            <person name="Niang G."/>
            <person name="Scheremetjew M."/>
            <person name="Finn R."/>
            <person name="Kale V."/>
            <person name="Holt S."/>
            <person name="Cochrane G."/>
            <person name="Meng A."/>
            <person name="Brown T."/>
            <person name="Cohen L."/>
        </authorList>
    </citation>
    <scope>NUCLEOTIDE SEQUENCE</scope>
    <source>
        <strain evidence="6">CCMP2058</strain>
    </source>
</reference>
<dbReference type="PROSITE" id="PS50294">
    <property type="entry name" value="WD_REPEATS_REGION"/>
    <property type="match status" value="5"/>
</dbReference>
<evidence type="ECO:0000256" key="5">
    <source>
        <dbReference type="PROSITE-ProRule" id="PRU00221"/>
    </source>
</evidence>
<dbReference type="GO" id="GO:0000027">
    <property type="term" value="P:ribosomal large subunit assembly"/>
    <property type="evidence" value="ECO:0007669"/>
    <property type="project" value="TreeGrafter"/>
</dbReference>
<feature type="repeat" description="WD" evidence="5">
    <location>
        <begin position="221"/>
        <end position="262"/>
    </location>
</feature>
<dbReference type="PRINTS" id="PR00320">
    <property type="entry name" value="GPROTEINBRPT"/>
</dbReference>
<dbReference type="InterPro" id="IPR036322">
    <property type="entry name" value="WD40_repeat_dom_sf"/>
</dbReference>
<dbReference type="Gene3D" id="2.130.10.10">
    <property type="entry name" value="YVTN repeat-like/Quinoprotein amine dehydrogenase"/>
    <property type="match status" value="1"/>
</dbReference>
<dbReference type="SUPFAM" id="SSF50978">
    <property type="entry name" value="WD40 repeat-like"/>
    <property type="match status" value="1"/>
</dbReference>
<keyword evidence="4" id="KW-0539">Nucleus</keyword>
<accession>A0A7S0DT79</accession>
<evidence type="ECO:0000256" key="1">
    <source>
        <dbReference type="ARBA" id="ARBA00004604"/>
    </source>
</evidence>
<dbReference type="Pfam" id="PF00400">
    <property type="entry name" value="WD40"/>
    <property type="match status" value="5"/>
</dbReference>
<dbReference type="InterPro" id="IPR019775">
    <property type="entry name" value="WD40_repeat_CS"/>
</dbReference>
<feature type="repeat" description="WD" evidence="5">
    <location>
        <begin position="179"/>
        <end position="220"/>
    </location>
</feature>
<sequence>MGTPKGKPLRGHTKYVSSLAWEPYHNATDCRRICSGSNDGGVRVWDVVAKKCLLSMSGHTKGVTTVKWGCEGLIYSASQDRTIKVWDSEKGILVRELQGHAHWVNGLSLNIDYALRIGPYDHNGNAPADEKERQLVAQEKVKKVLKDNGLQYELLCSCSDDFTCFLWDPVRNKKPIIRMTGHQQPVNKVTYSPDGRYIASASFDNSVRLWHGSSGKFISVFRGHVQDVYMCCWSADSRLLLSASKDSTLVVWNLKTKKIKAQLPGHADEVYAVDWSPDGNKVASGGKDRVLKVWVT</sequence>
<dbReference type="InterPro" id="IPR001680">
    <property type="entry name" value="WD40_rpt"/>
</dbReference>
<keyword evidence="2 5" id="KW-0853">WD repeat</keyword>
<dbReference type="CDD" id="cd00200">
    <property type="entry name" value="WD40"/>
    <property type="match status" value="1"/>
</dbReference>
<feature type="repeat" description="WD" evidence="5">
    <location>
        <begin position="56"/>
        <end position="96"/>
    </location>
</feature>
<dbReference type="PROSITE" id="PS00678">
    <property type="entry name" value="WD_REPEATS_1"/>
    <property type="match status" value="2"/>
</dbReference>
<name>A0A7S0DT79_9EUKA</name>
<dbReference type="PANTHER" id="PTHR19848:SF0">
    <property type="entry name" value="NOTCHLESS PROTEIN HOMOLOG 1"/>
    <property type="match status" value="1"/>
</dbReference>
<dbReference type="InterPro" id="IPR020472">
    <property type="entry name" value="WD40_PAC1"/>
</dbReference>
<dbReference type="SMART" id="SM00320">
    <property type="entry name" value="WD40"/>
    <property type="match status" value="6"/>
</dbReference>
<dbReference type="InterPro" id="IPR001632">
    <property type="entry name" value="WD40_G-protein_beta-like"/>
</dbReference>
<evidence type="ECO:0008006" key="7">
    <source>
        <dbReference type="Google" id="ProtNLM"/>
    </source>
</evidence>
<dbReference type="PANTHER" id="PTHR19848">
    <property type="entry name" value="WD40 REPEAT PROTEIN"/>
    <property type="match status" value="1"/>
</dbReference>
<dbReference type="InterPro" id="IPR015943">
    <property type="entry name" value="WD40/YVTN_repeat-like_dom_sf"/>
</dbReference>
<evidence type="ECO:0000256" key="4">
    <source>
        <dbReference type="ARBA" id="ARBA00023242"/>
    </source>
</evidence>
<dbReference type="PROSITE" id="PS50082">
    <property type="entry name" value="WD_REPEATS_2"/>
    <property type="match status" value="5"/>
</dbReference>
<dbReference type="EMBL" id="HBEM01034670">
    <property type="protein sequence ID" value="CAD8464752.1"/>
    <property type="molecule type" value="Transcribed_RNA"/>
</dbReference>
<evidence type="ECO:0000256" key="3">
    <source>
        <dbReference type="ARBA" id="ARBA00022737"/>
    </source>
</evidence>
<proteinExistence type="predicted"/>
<feature type="repeat" description="WD" evidence="5">
    <location>
        <begin position="9"/>
        <end position="55"/>
    </location>
</feature>
<keyword evidence="3" id="KW-0677">Repeat</keyword>
<dbReference type="PRINTS" id="PR00319">
    <property type="entry name" value="GPROTEINB"/>
</dbReference>
<dbReference type="AlphaFoldDB" id="A0A7S0DT79"/>